<comment type="caution">
    <text evidence="5">The sequence shown here is derived from an EMBL/GenBank/DDBJ whole genome shotgun (WGS) entry which is preliminary data.</text>
</comment>
<dbReference type="AlphaFoldDB" id="A0A329SB92"/>
<proteinExistence type="predicted"/>
<dbReference type="Proteomes" id="UP000251314">
    <property type="component" value="Unassembled WGS sequence"/>
</dbReference>
<evidence type="ECO:0000313" key="4">
    <source>
        <dbReference type="EMBL" id="KAG3213557.1"/>
    </source>
</evidence>
<dbReference type="EMBL" id="RCML01000718">
    <property type="protein sequence ID" value="KAG2970540.1"/>
    <property type="molecule type" value="Genomic_DNA"/>
</dbReference>
<dbReference type="OrthoDB" id="10297590at2759"/>
<reference evidence="1" key="2">
    <citation type="submission" date="2018-10" db="EMBL/GenBank/DDBJ databases">
        <title>Effector identification in a new, highly contiguous assembly of the strawberry crown rot pathogen Phytophthora cactorum.</title>
        <authorList>
            <person name="Armitage A.D."/>
            <person name="Nellist C.F."/>
            <person name="Bates H."/>
            <person name="Vickerstaff R.J."/>
            <person name="Harrison R.J."/>
        </authorList>
    </citation>
    <scope>NUCLEOTIDE SEQUENCE</scope>
    <source>
        <strain evidence="1">4032</strain>
        <strain evidence="2">4040</strain>
        <strain evidence="3">P415</strain>
        <strain evidence="4">P421</strain>
    </source>
</reference>
<accession>A0A329SB92</accession>
<evidence type="ECO:0000313" key="1">
    <source>
        <dbReference type="EMBL" id="KAG2900010.1"/>
    </source>
</evidence>
<dbReference type="EMBL" id="RCMK01000702">
    <property type="protein sequence ID" value="KAG2915488.1"/>
    <property type="molecule type" value="Genomic_DNA"/>
</dbReference>
<dbReference type="EMBL" id="RCMV01000720">
    <property type="protein sequence ID" value="KAG3213557.1"/>
    <property type="molecule type" value="Genomic_DNA"/>
</dbReference>
<dbReference type="EMBL" id="MJFZ01000247">
    <property type="protein sequence ID" value="RAW33176.1"/>
    <property type="molecule type" value="Genomic_DNA"/>
</dbReference>
<evidence type="ECO:0000313" key="5">
    <source>
        <dbReference type="EMBL" id="RAW33176.1"/>
    </source>
</evidence>
<keyword evidence="6" id="KW-1185">Reference proteome</keyword>
<dbReference type="Proteomes" id="UP000760860">
    <property type="component" value="Unassembled WGS sequence"/>
</dbReference>
<dbReference type="VEuPathDB" id="FungiDB:PC110_g10492"/>
<reference evidence="5 6" key="1">
    <citation type="submission" date="2018-01" db="EMBL/GenBank/DDBJ databases">
        <title>Draft genome of the strawberry crown rot pathogen Phytophthora cactorum.</title>
        <authorList>
            <person name="Armitage A.D."/>
            <person name="Lysoe E."/>
            <person name="Nellist C.F."/>
            <person name="Harrison R.J."/>
            <person name="Brurberg M.B."/>
        </authorList>
    </citation>
    <scope>NUCLEOTIDE SEQUENCE [LARGE SCALE GENOMIC DNA]</scope>
    <source>
        <strain evidence="5 6">10300</strain>
    </source>
</reference>
<sequence length="146" mass="15487">MFKLMCQKAMASTNAARYPNLRTSPTRVAVGGDIGALDQEKLEICLARRFVRGGTRITGVDKFGRSSSCSSKGDLVVPNLCTELMAVTVATRASDGPWQAPVVEDALAARVLDGPQLFVMPGHGLSTSAPIRIGLSFYSTGVRLVS</sequence>
<evidence type="ECO:0000313" key="3">
    <source>
        <dbReference type="EMBL" id="KAG2970540.1"/>
    </source>
</evidence>
<gene>
    <name evidence="5" type="ORF">PC110_g10492</name>
    <name evidence="1" type="ORF">PC115_g16384</name>
    <name evidence="2" type="ORF">PC117_g17992</name>
    <name evidence="3" type="ORF">PC118_g16809</name>
    <name evidence="4" type="ORF">PC129_g15505</name>
</gene>
<dbReference type="Proteomes" id="UP000736787">
    <property type="component" value="Unassembled WGS sequence"/>
</dbReference>
<protein>
    <submittedName>
        <fullName evidence="5">Uncharacterized protein</fullName>
    </submittedName>
</protein>
<evidence type="ECO:0000313" key="2">
    <source>
        <dbReference type="EMBL" id="KAG2915488.1"/>
    </source>
</evidence>
<name>A0A329SB92_9STRA</name>
<dbReference type="EMBL" id="RCMI01000713">
    <property type="protein sequence ID" value="KAG2900010.1"/>
    <property type="molecule type" value="Genomic_DNA"/>
</dbReference>
<dbReference type="Proteomes" id="UP000697107">
    <property type="component" value="Unassembled WGS sequence"/>
</dbReference>
<dbReference type="Proteomes" id="UP000774804">
    <property type="component" value="Unassembled WGS sequence"/>
</dbReference>
<evidence type="ECO:0000313" key="6">
    <source>
        <dbReference type="Proteomes" id="UP000251314"/>
    </source>
</evidence>
<organism evidence="5 6">
    <name type="scientific">Phytophthora cactorum</name>
    <dbReference type="NCBI Taxonomy" id="29920"/>
    <lineage>
        <taxon>Eukaryota</taxon>
        <taxon>Sar</taxon>
        <taxon>Stramenopiles</taxon>
        <taxon>Oomycota</taxon>
        <taxon>Peronosporomycetes</taxon>
        <taxon>Peronosporales</taxon>
        <taxon>Peronosporaceae</taxon>
        <taxon>Phytophthora</taxon>
    </lineage>
</organism>